<evidence type="ECO:0000256" key="1">
    <source>
        <dbReference type="SAM" id="Phobius"/>
    </source>
</evidence>
<evidence type="ECO:0000259" key="2">
    <source>
        <dbReference type="Pfam" id="PF20151"/>
    </source>
</evidence>
<protein>
    <recommendedName>
        <fullName evidence="2">DUF6533 domain-containing protein</fullName>
    </recommendedName>
</protein>
<gene>
    <name evidence="3" type="ORF">BDN70DRAFT_934898</name>
</gene>
<feature type="domain" description="DUF6533" evidence="2">
    <location>
        <begin position="44"/>
        <end position="88"/>
    </location>
</feature>
<feature type="transmembrane region" description="Helical" evidence="1">
    <location>
        <begin position="142"/>
        <end position="168"/>
    </location>
</feature>
<reference evidence="3" key="1">
    <citation type="submission" date="2020-11" db="EMBL/GenBank/DDBJ databases">
        <authorList>
            <consortium name="DOE Joint Genome Institute"/>
            <person name="Ahrendt S."/>
            <person name="Riley R."/>
            <person name="Andreopoulos W."/>
            <person name="Labutti K."/>
            <person name="Pangilinan J."/>
            <person name="Ruiz-Duenas F.J."/>
            <person name="Barrasa J.M."/>
            <person name="Sanchez-Garcia M."/>
            <person name="Camarero S."/>
            <person name="Miyauchi S."/>
            <person name="Serrano A."/>
            <person name="Linde D."/>
            <person name="Babiker R."/>
            <person name="Drula E."/>
            <person name="Ayuso-Fernandez I."/>
            <person name="Pacheco R."/>
            <person name="Padilla G."/>
            <person name="Ferreira P."/>
            <person name="Barriuso J."/>
            <person name="Kellner H."/>
            <person name="Castanera R."/>
            <person name="Alfaro M."/>
            <person name="Ramirez L."/>
            <person name="Pisabarro A.G."/>
            <person name="Kuo A."/>
            <person name="Tritt A."/>
            <person name="Lipzen A."/>
            <person name="He G."/>
            <person name="Yan M."/>
            <person name="Ng V."/>
            <person name="Cullen D."/>
            <person name="Martin F."/>
            <person name="Rosso M.-N."/>
            <person name="Henrissat B."/>
            <person name="Hibbett D."/>
            <person name="Martinez A.T."/>
            <person name="Grigoriev I.V."/>
        </authorList>
    </citation>
    <scope>NUCLEOTIDE SEQUENCE</scope>
    <source>
        <strain evidence="3">CIRM-BRFM 674</strain>
    </source>
</reference>
<dbReference type="InterPro" id="IPR045340">
    <property type="entry name" value="DUF6533"/>
</dbReference>
<comment type="caution">
    <text evidence="3">The sequence shown here is derived from an EMBL/GenBank/DDBJ whole genome shotgun (WGS) entry which is preliminary data.</text>
</comment>
<keyword evidence="1" id="KW-1133">Transmembrane helix</keyword>
<feature type="transmembrane region" description="Helical" evidence="1">
    <location>
        <begin position="78"/>
        <end position="100"/>
    </location>
</feature>
<dbReference type="Proteomes" id="UP000807469">
    <property type="component" value="Unassembled WGS sequence"/>
</dbReference>
<dbReference type="Pfam" id="PF20151">
    <property type="entry name" value="DUF6533"/>
    <property type="match status" value="1"/>
</dbReference>
<accession>A0A9P5YVM9</accession>
<evidence type="ECO:0000313" key="3">
    <source>
        <dbReference type="EMBL" id="KAF9476643.1"/>
    </source>
</evidence>
<feature type="transmembrane region" description="Helical" evidence="1">
    <location>
        <begin position="270"/>
        <end position="292"/>
    </location>
</feature>
<keyword evidence="4" id="KW-1185">Reference proteome</keyword>
<dbReference type="OrthoDB" id="3038990at2759"/>
<keyword evidence="1" id="KW-0812">Transmembrane</keyword>
<feature type="transmembrane region" description="Helical" evidence="1">
    <location>
        <begin position="247"/>
        <end position="264"/>
    </location>
</feature>
<keyword evidence="1" id="KW-0472">Membrane</keyword>
<dbReference type="EMBL" id="MU155287">
    <property type="protein sequence ID" value="KAF9476643.1"/>
    <property type="molecule type" value="Genomic_DNA"/>
</dbReference>
<feature type="transmembrane region" description="Helical" evidence="1">
    <location>
        <begin position="36"/>
        <end position="58"/>
    </location>
</feature>
<feature type="transmembrane region" description="Helical" evidence="1">
    <location>
        <begin position="188"/>
        <end position="209"/>
    </location>
</feature>
<organism evidence="3 4">
    <name type="scientific">Pholiota conissans</name>
    <dbReference type="NCBI Taxonomy" id="109636"/>
    <lineage>
        <taxon>Eukaryota</taxon>
        <taxon>Fungi</taxon>
        <taxon>Dikarya</taxon>
        <taxon>Basidiomycota</taxon>
        <taxon>Agaricomycotina</taxon>
        <taxon>Agaricomycetes</taxon>
        <taxon>Agaricomycetidae</taxon>
        <taxon>Agaricales</taxon>
        <taxon>Agaricineae</taxon>
        <taxon>Strophariaceae</taxon>
        <taxon>Pholiota</taxon>
    </lineage>
</organism>
<name>A0A9P5YVM9_9AGAR</name>
<evidence type="ECO:0000313" key="4">
    <source>
        <dbReference type="Proteomes" id="UP000807469"/>
    </source>
</evidence>
<dbReference type="AlphaFoldDB" id="A0A9P5YVM9"/>
<proteinExistence type="predicted"/>
<sequence>MPSINSFLLLPANVSSLVITVLNPLTPMAFLPPDLAAQLTMEIYITIASVAIQIWDVITHLPDDYILVRKYRIKFPTVVYFISRWTTIAYLVLVLITNSAPLGSRCDFVKKLQTVIYILAFPSSQLLFYVHVRAVYIDNKPIVACLTLMWIASVGSSVAPLIAASTVAKSINLGPTRYCIDPPQDPKYLMVSAIVPAVNDTLIFTALAWRILRVSCADIGIYGNFKTIIFAQYLPRFSKSFLQHGQAYILSITVTNIVSVVLISTPSFPIVYGAFSAYPGLMIINVLVTHLYRHTKSGTITLPSQSSQSHVPPSALHFKRTQISASQVVDISSQGTIHPIGE</sequence>
<feature type="transmembrane region" description="Helical" evidence="1">
    <location>
        <begin position="7"/>
        <end position="30"/>
    </location>
</feature>
<feature type="transmembrane region" description="Helical" evidence="1">
    <location>
        <begin position="112"/>
        <end position="130"/>
    </location>
</feature>